<evidence type="ECO:0000313" key="3">
    <source>
        <dbReference type="EMBL" id="KXH32662.1"/>
    </source>
</evidence>
<evidence type="ECO:0000256" key="2">
    <source>
        <dbReference type="SAM" id="SignalP"/>
    </source>
</evidence>
<feature type="region of interest" description="Disordered" evidence="1">
    <location>
        <begin position="34"/>
        <end position="84"/>
    </location>
</feature>
<proteinExistence type="predicted"/>
<keyword evidence="2" id="KW-0732">Signal</keyword>
<name>A0A135S9R8_9PEZI</name>
<evidence type="ECO:0000313" key="4">
    <source>
        <dbReference type="Proteomes" id="UP000070328"/>
    </source>
</evidence>
<accession>A0A135S9R8</accession>
<comment type="caution">
    <text evidence="3">The sequence shown here is derived from an EMBL/GenBank/DDBJ whole genome shotgun (WGS) entry which is preliminary data.</text>
</comment>
<keyword evidence="4" id="KW-1185">Reference proteome</keyword>
<sequence>MKTTSFFLLATLVSSGLALSIPLRLPSSLDSRAETHNAIAPEDILNPIVRPRECEEPAEPAEPSEADRKKGAKRPARPSRPTKC</sequence>
<feature type="compositionally biased region" description="Basic residues" evidence="1">
    <location>
        <begin position="70"/>
        <end position="84"/>
    </location>
</feature>
<dbReference type="EMBL" id="JFBX01000632">
    <property type="protein sequence ID" value="KXH32662.1"/>
    <property type="molecule type" value="Genomic_DNA"/>
</dbReference>
<feature type="chain" id="PRO_5007802036" evidence="2">
    <location>
        <begin position="19"/>
        <end position="84"/>
    </location>
</feature>
<organism evidence="3 4">
    <name type="scientific">Colletotrichum simmondsii</name>
    <dbReference type="NCBI Taxonomy" id="703756"/>
    <lineage>
        <taxon>Eukaryota</taxon>
        <taxon>Fungi</taxon>
        <taxon>Dikarya</taxon>
        <taxon>Ascomycota</taxon>
        <taxon>Pezizomycotina</taxon>
        <taxon>Sordariomycetes</taxon>
        <taxon>Hypocreomycetidae</taxon>
        <taxon>Glomerellales</taxon>
        <taxon>Glomerellaceae</taxon>
        <taxon>Colletotrichum</taxon>
        <taxon>Colletotrichum acutatum species complex</taxon>
    </lineage>
</organism>
<reference evidence="3 4" key="1">
    <citation type="submission" date="2014-02" db="EMBL/GenBank/DDBJ databases">
        <title>The genome sequence of Colletotrichum simmondsii CBS122122.</title>
        <authorList>
            <person name="Baroncelli R."/>
            <person name="Thon M.R."/>
        </authorList>
    </citation>
    <scope>NUCLEOTIDE SEQUENCE [LARGE SCALE GENOMIC DNA]</scope>
    <source>
        <strain evidence="3 4">CBS122122</strain>
    </source>
</reference>
<dbReference type="Proteomes" id="UP000070328">
    <property type="component" value="Unassembled WGS sequence"/>
</dbReference>
<feature type="signal peptide" evidence="2">
    <location>
        <begin position="1"/>
        <end position="18"/>
    </location>
</feature>
<dbReference type="OrthoDB" id="4842497at2759"/>
<dbReference type="AlphaFoldDB" id="A0A135S9R8"/>
<gene>
    <name evidence="3" type="ORF">CSIM01_08027</name>
</gene>
<evidence type="ECO:0000256" key="1">
    <source>
        <dbReference type="SAM" id="MobiDB-lite"/>
    </source>
</evidence>
<protein>
    <submittedName>
        <fullName evidence="3">Uncharacterized protein</fullName>
    </submittedName>
</protein>